<evidence type="ECO:0000256" key="1">
    <source>
        <dbReference type="SAM" id="MobiDB-lite"/>
    </source>
</evidence>
<protein>
    <submittedName>
        <fullName evidence="2">PRC-barrel domain-containing protein</fullName>
    </submittedName>
</protein>
<accession>A0ABU7R8S9</accession>
<evidence type="ECO:0000313" key="3">
    <source>
        <dbReference type="Proteomes" id="UP001332931"/>
    </source>
</evidence>
<proteinExistence type="predicted"/>
<organism evidence="2 3">
    <name type="scientific">Olsenella absiana</name>
    <dbReference type="NCBI Taxonomy" id="3115222"/>
    <lineage>
        <taxon>Bacteria</taxon>
        <taxon>Bacillati</taxon>
        <taxon>Actinomycetota</taxon>
        <taxon>Coriobacteriia</taxon>
        <taxon>Coriobacteriales</taxon>
        <taxon>Atopobiaceae</taxon>
        <taxon>Olsenella</taxon>
    </lineage>
</organism>
<evidence type="ECO:0000313" key="2">
    <source>
        <dbReference type="EMBL" id="MEE6147004.1"/>
    </source>
</evidence>
<dbReference type="InterPro" id="IPR011033">
    <property type="entry name" value="PRC_barrel-like_sf"/>
</dbReference>
<gene>
    <name evidence="2" type="ORF">VXJ25_03180</name>
</gene>
<name>A0ABU7R8S9_9ACTN</name>
<sequence length="385" mass="40048">MLRISQLRKMVVFEPKKKATGELEELDRRSMSKVGKIHQTVFSPDGSHVVGFMVRRPDIAGMVKRPDVFLALDSFVVNDLGLVVSRADGMDDKARARLGLAWEKCLIWEGMDAKTVDGHELGWVGDVEFDAKTGLVSLFFVGDGGLSESLVGNVEIPLGMLRGYSKGCMIVADEAAHLELDGGLAAKAGEGYAKAKIQGKAAGEKIGKVAGTAAEKGAYGLGRLIGKAQQAVKEATADDDPEPLPQPPMQEVKGVVCEPADEEAGRLEGQSEGLRTFVPVSELEGVETPGKPAPGAVAADRPTAGTPAGTAAAGKPADGAAAAAGAAAADGRPTAGADTPAARPKPAAEKKPVDTDRIARDIGKQLGKTHGMFGAFLDEYKKASK</sequence>
<feature type="region of interest" description="Disordered" evidence="1">
    <location>
        <begin position="285"/>
        <end position="365"/>
    </location>
</feature>
<dbReference type="SUPFAM" id="SSF50346">
    <property type="entry name" value="PRC-barrel domain"/>
    <property type="match status" value="1"/>
</dbReference>
<comment type="caution">
    <text evidence="2">The sequence shown here is derived from an EMBL/GenBank/DDBJ whole genome shotgun (WGS) entry which is preliminary data.</text>
</comment>
<dbReference type="EMBL" id="JAZGJQ010000002">
    <property type="protein sequence ID" value="MEE6147004.1"/>
    <property type="molecule type" value="Genomic_DNA"/>
</dbReference>
<keyword evidence="3" id="KW-1185">Reference proteome</keyword>
<feature type="compositionally biased region" description="Low complexity" evidence="1">
    <location>
        <begin position="298"/>
        <end position="345"/>
    </location>
</feature>
<dbReference type="Proteomes" id="UP001332931">
    <property type="component" value="Unassembled WGS sequence"/>
</dbReference>
<dbReference type="RefSeq" id="WP_330957769.1">
    <property type="nucleotide sequence ID" value="NZ_JAZGJQ010000002.1"/>
</dbReference>
<feature type="compositionally biased region" description="Basic and acidic residues" evidence="1">
    <location>
        <begin position="346"/>
        <end position="363"/>
    </location>
</feature>
<reference evidence="2 3" key="1">
    <citation type="submission" date="2024-01" db="EMBL/GenBank/DDBJ databases">
        <title>Description of Olsenella sp. nov., isolated from pig feces.</title>
        <authorList>
            <person name="Chang Y.-H."/>
        </authorList>
    </citation>
    <scope>NUCLEOTIDE SEQUENCE [LARGE SCALE GENOMIC DNA]</scope>
    <source>
        <strain evidence="2 3">YH-ols2223</strain>
    </source>
</reference>